<feature type="transmembrane region" description="Helical" evidence="13">
    <location>
        <begin position="157"/>
        <end position="181"/>
    </location>
</feature>
<keyword evidence="3" id="KW-0813">Transport</keyword>
<dbReference type="SUPFAM" id="SSF90123">
    <property type="entry name" value="ABC transporter transmembrane region"/>
    <property type="match status" value="1"/>
</dbReference>
<dbReference type="OrthoDB" id="9787557at2"/>
<evidence type="ECO:0000259" key="16">
    <source>
        <dbReference type="PROSITE" id="PS50990"/>
    </source>
</evidence>
<dbReference type="PANTHER" id="PTHR43394">
    <property type="entry name" value="ATP-DEPENDENT PERMEASE MDL1, MITOCHONDRIAL"/>
    <property type="match status" value="1"/>
</dbReference>
<dbReference type="PROSITE" id="PS50893">
    <property type="entry name" value="ABC_TRANSPORTER_2"/>
    <property type="match status" value="1"/>
</dbReference>
<dbReference type="InterPro" id="IPR039421">
    <property type="entry name" value="Type_1_exporter"/>
</dbReference>
<keyword evidence="9" id="KW-0067">ATP-binding</keyword>
<dbReference type="PROSITE" id="PS50929">
    <property type="entry name" value="ABC_TM1F"/>
    <property type="match status" value="1"/>
</dbReference>
<dbReference type="SMART" id="SM00382">
    <property type="entry name" value="AAA"/>
    <property type="match status" value="1"/>
</dbReference>
<dbReference type="SUPFAM" id="SSF52540">
    <property type="entry name" value="P-loop containing nucleoside triphosphate hydrolases"/>
    <property type="match status" value="1"/>
</dbReference>
<protein>
    <submittedName>
        <fullName evidence="17">Peptidase domain-containing ABC transporter</fullName>
    </submittedName>
</protein>
<name>A0A4Q2R7C9_9HYPH</name>
<dbReference type="Proteomes" id="UP000289411">
    <property type="component" value="Unassembled WGS sequence"/>
</dbReference>
<keyword evidence="7" id="KW-0547">Nucleotide-binding</keyword>
<keyword evidence="18" id="KW-1185">Reference proteome</keyword>
<dbReference type="GO" id="GO:0008233">
    <property type="term" value="F:peptidase activity"/>
    <property type="evidence" value="ECO:0007669"/>
    <property type="project" value="InterPro"/>
</dbReference>
<feature type="domain" description="ABC transporter" evidence="14">
    <location>
        <begin position="475"/>
        <end position="710"/>
    </location>
</feature>
<dbReference type="InterPro" id="IPR003439">
    <property type="entry name" value="ABC_transporter-like_ATP-bd"/>
</dbReference>
<comment type="similarity">
    <text evidence="2">Belongs to the ABC transporter superfamily.</text>
</comment>
<dbReference type="FunFam" id="3.40.50.300:FF:000221">
    <property type="entry name" value="Multidrug ABC transporter ATP-binding protein"/>
    <property type="match status" value="1"/>
</dbReference>
<dbReference type="Gene3D" id="3.40.50.300">
    <property type="entry name" value="P-loop containing nucleotide triphosphate hydrolases"/>
    <property type="match status" value="1"/>
</dbReference>
<keyword evidence="8" id="KW-0378">Hydrolase</keyword>
<dbReference type="CDD" id="cd18783">
    <property type="entry name" value="ABC_6TM_PrtD_LapB_HlyB_like"/>
    <property type="match status" value="1"/>
</dbReference>
<evidence type="ECO:0000256" key="7">
    <source>
        <dbReference type="ARBA" id="ARBA00022741"/>
    </source>
</evidence>
<dbReference type="GO" id="GO:0006508">
    <property type="term" value="P:proteolysis"/>
    <property type="evidence" value="ECO:0007669"/>
    <property type="project" value="InterPro"/>
</dbReference>
<organism evidence="17 18">
    <name type="scientific">Lichenibacterium ramalinae</name>
    <dbReference type="NCBI Taxonomy" id="2316527"/>
    <lineage>
        <taxon>Bacteria</taxon>
        <taxon>Pseudomonadati</taxon>
        <taxon>Pseudomonadota</taxon>
        <taxon>Alphaproteobacteria</taxon>
        <taxon>Hyphomicrobiales</taxon>
        <taxon>Lichenihabitantaceae</taxon>
        <taxon>Lichenibacterium</taxon>
    </lineage>
</organism>
<dbReference type="GO" id="GO:0005524">
    <property type="term" value="F:ATP binding"/>
    <property type="evidence" value="ECO:0007669"/>
    <property type="project" value="UniProtKB-KW"/>
</dbReference>
<dbReference type="PROSITE" id="PS50990">
    <property type="entry name" value="PEPTIDASE_C39"/>
    <property type="match status" value="1"/>
</dbReference>
<feature type="transmembrane region" description="Helical" evidence="13">
    <location>
        <begin position="267"/>
        <end position="290"/>
    </location>
</feature>
<dbReference type="InterPro" id="IPR027417">
    <property type="entry name" value="P-loop_NTPase"/>
</dbReference>
<dbReference type="GO" id="GO:0015421">
    <property type="term" value="F:ABC-type oligopeptide transporter activity"/>
    <property type="evidence" value="ECO:0007669"/>
    <property type="project" value="TreeGrafter"/>
</dbReference>
<evidence type="ECO:0000256" key="10">
    <source>
        <dbReference type="ARBA" id="ARBA00022989"/>
    </source>
</evidence>
<proteinExistence type="inferred from homology"/>
<dbReference type="InterPro" id="IPR011527">
    <property type="entry name" value="ABC1_TM_dom"/>
</dbReference>
<dbReference type="Pfam" id="PF03412">
    <property type="entry name" value="Peptidase_C39"/>
    <property type="match status" value="1"/>
</dbReference>
<sequence length="736" mass="80378">MSASLPSGLLALVKLAGRFGLNTTAEQMCRDNQVSEAEVTPQQLVRCASSAGLKATVIELSWDGLAKLERALPALLQLRSGSYIVLSRLEDLADKRVVLVQDPRADGEALVALDRLTLERAWAGVAVLVKRNYALSDDQQPFGLGLVASYIFREKRVVLDVGISAMVLSMLALVPILFWKLMTDRVLQYHALSTFWILCVALVVMIGFETAFSALRRYLLVGLTTRVDIRLSTYTFEKVLGLPVDYFERTPTGYTLHRLAQVGRIRAFLLGQLFGTVLDAGILVVFVPVMALFNPLLTGVVLGLCALMVGIIVAALPTIRRRGMAVESAEAARGATLAQTIQGIRTIKSLALDRRQRHEWDVLTARAARARVAEGHFTNLIQSAIMPIERLVVSGSLAVGVYMALQSQDPVAVGSLFAFIMLSQRIAAPLMQASQLLQQYDEARIATDTVAALVNQEPEEGRSGHGVRKPILGHVEFQGVLFSYKGSLRPALKNLSFEVPRGTSLGVMGRSGSGKTTITRLLQRLHSDYSGLIKIDGVDVRQYDVDFLRSSLGVVLQENFLFSGTIRDNITIARPDSSYDDMVTAARMAGAEEFIEKLPGGYETYIYEGSPNLSGGQRQRLAIARALITDPKILILDEATSALDAESEAIVNANIDRIAQGRTVITISHRLAALVKCDAIMVLDGGVIDDIGRHAELIERNDIYAQMWYTQNQHAGGPQPGAARRTQPKLAYRGPN</sequence>
<keyword evidence="11 13" id="KW-0472">Membrane</keyword>
<evidence type="ECO:0000256" key="3">
    <source>
        <dbReference type="ARBA" id="ARBA00022448"/>
    </source>
</evidence>
<evidence type="ECO:0000256" key="12">
    <source>
        <dbReference type="SAM" id="MobiDB-lite"/>
    </source>
</evidence>
<dbReference type="InterPro" id="IPR017871">
    <property type="entry name" value="ABC_transporter-like_CS"/>
</dbReference>
<gene>
    <name evidence="17" type="ORF">D3272_20650</name>
</gene>
<evidence type="ECO:0000259" key="14">
    <source>
        <dbReference type="PROSITE" id="PS50893"/>
    </source>
</evidence>
<keyword evidence="5" id="KW-0762">Sugar transport</keyword>
<dbReference type="GO" id="GO:0005886">
    <property type="term" value="C:plasma membrane"/>
    <property type="evidence" value="ECO:0007669"/>
    <property type="project" value="UniProtKB-SubCell"/>
</dbReference>
<evidence type="ECO:0000256" key="2">
    <source>
        <dbReference type="ARBA" id="ARBA00005417"/>
    </source>
</evidence>
<evidence type="ECO:0000313" key="18">
    <source>
        <dbReference type="Proteomes" id="UP000289411"/>
    </source>
</evidence>
<evidence type="ECO:0000256" key="8">
    <source>
        <dbReference type="ARBA" id="ARBA00022801"/>
    </source>
</evidence>
<keyword evidence="6 13" id="KW-0812">Transmembrane</keyword>
<feature type="domain" description="Peptidase C39" evidence="16">
    <location>
        <begin position="1"/>
        <end position="129"/>
    </location>
</feature>
<accession>A0A4Q2R7C9</accession>
<keyword evidence="4" id="KW-1003">Cell membrane</keyword>
<dbReference type="Pfam" id="PF00664">
    <property type="entry name" value="ABC_membrane"/>
    <property type="match status" value="1"/>
</dbReference>
<dbReference type="GO" id="GO:0016887">
    <property type="term" value="F:ATP hydrolysis activity"/>
    <property type="evidence" value="ECO:0007669"/>
    <property type="project" value="InterPro"/>
</dbReference>
<comment type="subcellular location">
    <subcellularLocation>
        <location evidence="1">Cell membrane</location>
        <topology evidence="1">Multi-pass membrane protein</topology>
    </subcellularLocation>
</comment>
<evidence type="ECO:0000256" key="11">
    <source>
        <dbReference type="ARBA" id="ARBA00023136"/>
    </source>
</evidence>
<evidence type="ECO:0000259" key="15">
    <source>
        <dbReference type="PROSITE" id="PS50929"/>
    </source>
</evidence>
<evidence type="ECO:0000313" key="17">
    <source>
        <dbReference type="EMBL" id="RYB02568.1"/>
    </source>
</evidence>
<reference evidence="17 18" key="1">
    <citation type="submission" date="2018-09" db="EMBL/GenBank/DDBJ databases">
        <authorList>
            <person name="Grouzdev D.S."/>
            <person name="Krutkina M.S."/>
        </authorList>
    </citation>
    <scope>NUCLEOTIDE SEQUENCE [LARGE SCALE GENOMIC DNA]</scope>
    <source>
        <strain evidence="17 18">RmlP001</strain>
    </source>
</reference>
<feature type="transmembrane region" description="Helical" evidence="13">
    <location>
        <begin position="187"/>
        <end position="208"/>
    </location>
</feature>
<dbReference type="AlphaFoldDB" id="A0A4Q2R7C9"/>
<keyword evidence="10 13" id="KW-1133">Transmembrane helix</keyword>
<reference evidence="17 18" key="2">
    <citation type="submission" date="2019-02" db="EMBL/GenBank/DDBJ databases">
        <title>'Lichenibacterium ramalinii' gen. nov. sp. nov., 'Lichenibacterium minor' gen. nov. sp. nov.</title>
        <authorList>
            <person name="Pankratov T."/>
        </authorList>
    </citation>
    <scope>NUCLEOTIDE SEQUENCE [LARGE SCALE GENOMIC DNA]</scope>
    <source>
        <strain evidence="17 18">RmlP001</strain>
    </source>
</reference>
<feature type="region of interest" description="Disordered" evidence="12">
    <location>
        <begin position="714"/>
        <end position="736"/>
    </location>
</feature>
<dbReference type="Gene3D" id="3.90.70.10">
    <property type="entry name" value="Cysteine proteinases"/>
    <property type="match status" value="1"/>
</dbReference>
<dbReference type="InterPro" id="IPR005074">
    <property type="entry name" value="Peptidase_C39"/>
</dbReference>
<comment type="caution">
    <text evidence="17">The sequence shown here is derived from an EMBL/GenBank/DDBJ whole genome shotgun (WGS) entry which is preliminary data.</text>
</comment>
<evidence type="ECO:0000256" key="13">
    <source>
        <dbReference type="SAM" id="Phobius"/>
    </source>
</evidence>
<evidence type="ECO:0000256" key="4">
    <source>
        <dbReference type="ARBA" id="ARBA00022475"/>
    </source>
</evidence>
<evidence type="ECO:0000256" key="6">
    <source>
        <dbReference type="ARBA" id="ARBA00022692"/>
    </source>
</evidence>
<dbReference type="InterPro" id="IPR003593">
    <property type="entry name" value="AAA+_ATPase"/>
</dbReference>
<evidence type="ECO:0000256" key="1">
    <source>
        <dbReference type="ARBA" id="ARBA00004651"/>
    </source>
</evidence>
<dbReference type="PROSITE" id="PS00211">
    <property type="entry name" value="ABC_TRANSPORTER_1"/>
    <property type="match status" value="1"/>
</dbReference>
<dbReference type="RefSeq" id="WP_129221137.1">
    <property type="nucleotide sequence ID" value="NZ_QYBC01000019.1"/>
</dbReference>
<feature type="transmembrane region" description="Helical" evidence="13">
    <location>
        <begin position="296"/>
        <end position="316"/>
    </location>
</feature>
<dbReference type="Pfam" id="PF00005">
    <property type="entry name" value="ABC_tran"/>
    <property type="match status" value="1"/>
</dbReference>
<dbReference type="PANTHER" id="PTHR43394:SF1">
    <property type="entry name" value="ATP-BINDING CASSETTE SUB-FAMILY B MEMBER 10, MITOCHONDRIAL"/>
    <property type="match status" value="1"/>
</dbReference>
<evidence type="ECO:0000256" key="5">
    <source>
        <dbReference type="ARBA" id="ARBA00022597"/>
    </source>
</evidence>
<dbReference type="EMBL" id="QYBC01000019">
    <property type="protein sequence ID" value="RYB02568.1"/>
    <property type="molecule type" value="Genomic_DNA"/>
</dbReference>
<dbReference type="InterPro" id="IPR036640">
    <property type="entry name" value="ABC1_TM_sf"/>
</dbReference>
<evidence type="ECO:0000256" key="9">
    <source>
        <dbReference type="ARBA" id="ARBA00022840"/>
    </source>
</evidence>
<dbReference type="Gene3D" id="1.20.1560.10">
    <property type="entry name" value="ABC transporter type 1, transmembrane domain"/>
    <property type="match status" value="1"/>
</dbReference>
<feature type="domain" description="ABC transmembrane type-1" evidence="15">
    <location>
        <begin position="161"/>
        <end position="442"/>
    </location>
</feature>